<evidence type="ECO:0000256" key="3">
    <source>
        <dbReference type="ARBA" id="ARBA00023002"/>
    </source>
</evidence>
<dbReference type="GO" id="GO:0046306">
    <property type="term" value="P:alkanesulfonate catabolic process"/>
    <property type="evidence" value="ECO:0007669"/>
    <property type="project" value="TreeGrafter"/>
</dbReference>
<dbReference type="Gene3D" id="3.20.20.30">
    <property type="entry name" value="Luciferase-like domain"/>
    <property type="match status" value="1"/>
</dbReference>
<dbReference type="NCBIfam" id="TIGR03621">
    <property type="entry name" value="F420_MSMEG_2516"/>
    <property type="match status" value="1"/>
</dbReference>
<evidence type="ECO:0000313" key="7">
    <source>
        <dbReference type="Proteomes" id="UP000320011"/>
    </source>
</evidence>
<dbReference type="Pfam" id="PF00296">
    <property type="entry name" value="Bac_luciferase"/>
    <property type="match status" value="1"/>
</dbReference>
<dbReference type="OrthoDB" id="4288123at2"/>
<reference evidence="6 7" key="2">
    <citation type="submission" date="2019-08" db="EMBL/GenBank/DDBJ databases">
        <title>Amycolatopsis acidicola sp. nov., isolated from peat swamp forest soil.</title>
        <authorList>
            <person name="Srisuk N."/>
        </authorList>
    </citation>
    <scope>NUCLEOTIDE SEQUENCE [LARGE SCALE GENOMIC DNA]</scope>
    <source>
        <strain evidence="6 7">TBRC 6029</strain>
    </source>
</reference>
<dbReference type="InterPro" id="IPR050172">
    <property type="entry name" value="SsuD_RutA_monooxygenase"/>
</dbReference>
<keyword evidence="7" id="KW-1185">Reference proteome</keyword>
<sequence length="284" mass="30899">MNDFRFGVSLRAVDGDFAAQCRRAEELGYDVITIPDHLGAPAPFPVCVGAAAATTRPHVGPLVLNVPFYNPALLARDIESTLTLTGGRFELGLGSGHMKAEFDDAGLPWRPAKERIARLEDTLAELRRRLDAMPPLLIAGNSDGVLRLAAREADIVGFAGLKQLPGKPPGTFDIASSAELEERVEFVRREAGARADELEFNMLIQKVVVGDDPTGPLGEWLAPAPHLSHSVDELLEAPQVLAGPVERIADELQARRERFGFSYFTVFEPALEDFAPVIAELRSR</sequence>
<feature type="domain" description="Luciferase-like" evidence="5">
    <location>
        <begin position="17"/>
        <end position="162"/>
    </location>
</feature>
<dbReference type="EMBL" id="VJWX01000588">
    <property type="protein sequence ID" value="TVT22001.1"/>
    <property type="molecule type" value="Genomic_DNA"/>
</dbReference>
<dbReference type="RefSeq" id="WP_144592905.1">
    <property type="nucleotide sequence ID" value="NZ_VJWX01000588.1"/>
</dbReference>
<dbReference type="GO" id="GO:0008726">
    <property type="term" value="F:alkanesulfonate monooxygenase activity"/>
    <property type="evidence" value="ECO:0007669"/>
    <property type="project" value="TreeGrafter"/>
</dbReference>
<protein>
    <submittedName>
        <fullName evidence="6">TIGR03621 family F420-dependent LLM class oxidoreductase</fullName>
    </submittedName>
</protein>
<dbReference type="AlphaFoldDB" id="A0A558ACK2"/>
<dbReference type="InterPro" id="IPR036661">
    <property type="entry name" value="Luciferase-like_sf"/>
</dbReference>
<evidence type="ECO:0000313" key="6">
    <source>
        <dbReference type="EMBL" id="TVT22001.1"/>
    </source>
</evidence>
<evidence type="ECO:0000256" key="2">
    <source>
        <dbReference type="ARBA" id="ARBA00022643"/>
    </source>
</evidence>
<dbReference type="PANTHER" id="PTHR42847">
    <property type="entry name" value="ALKANESULFONATE MONOOXYGENASE"/>
    <property type="match status" value="1"/>
</dbReference>
<keyword evidence="2" id="KW-0288">FMN</keyword>
<gene>
    <name evidence="6" type="ORF">FNH05_33730</name>
</gene>
<evidence type="ECO:0000256" key="4">
    <source>
        <dbReference type="ARBA" id="ARBA00023033"/>
    </source>
</evidence>
<dbReference type="InterPro" id="IPR019923">
    <property type="entry name" value="Lucif-like_OxRdtase_MSMEG_2516"/>
</dbReference>
<evidence type="ECO:0000259" key="5">
    <source>
        <dbReference type="Pfam" id="PF00296"/>
    </source>
</evidence>
<dbReference type="PANTHER" id="PTHR42847:SF4">
    <property type="entry name" value="ALKANESULFONATE MONOOXYGENASE-RELATED"/>
    <property type="match status" value="1"/>
</dbReference>
<reference evidence="6 7" key="1">
    <citation type="submission" date="2019-07" db="EMBL/GenBank/DDBJ databases">
        <authorList>
            <person name="Duangmal K."/>
            <person name="Teo W.F.A."/>
        </authorList>
    </citation>
    <scope>NUCLEOTIDE SEQUENCE [LARGE SCALE GENOMIC DNA]</scope>
    <source>
        <strain evidence="6 7">TBRC 6029</strain>
    </source>
</reference>
<evidence type="ECO:0000256" key="1">
    <source>
        <dbReference type="ARBA" id="ARBA00022630"/>
    </source>
</evidence>
<dbReference type="SUPFAM" id="SSF51679">
    <property type="entry name" value="Bacterial luciferase-like"/>
    <property type="match status" value="1"/>
</dbReference>
<dbReference type="Proteomes" id="UP000320011">
    <property type="component" value="Unassembled WGS sequence"/>
</dbReference>
<keyword evidence="4" id="KW-0503">Monooxygenase</keyword>
<name>A0A558ACK2_9PSEU</name>
<organism evidence="6 7">
    <name type="scientific">Amycolatopsis rhizosphaerae</name>
    <dbReference type="NCBI Taxonomy" id="2053003"/>
    <lineage>
        <taxon>Bacteria</taxon>
        <taxon>Bacillati</taxon>
        <taxon>Actinomycetota</taxon>
        <taxon>Actinomycetes</taxon>
        <taxon>Pseudonocardiales</taxon>
        <taxon>Pseudonocardiaceae</taxon>
        <taxon>Amycolatopsis</taxon>
    </lineage>
</organism>
<accession>A0A558ACK2</accession>
<keyword evidence="3" id="KW-0560">Oxidoreductase</keyword>
<dbReference type="InterPro" id="IPR011251">
    <property type="entry name" value="Luciferase-like_dom"/>
</dbReference>
<comment type="caution">
    <text evidence="6">The sequence shown here is derived from an EMBL/GenBank/DDBJ whole genome shotgun (WGS) entry which is preliminary data.</text>
</comment>
<proteinExistence type="predicted"/>
<keyword evidence="1" id="KW-0285">Flavoprotein</keyword>